<protein>
    <submittedName>
        <fullName evidence="2">Uncharacterized protein</fullName>
    </submittedName>
</protein>
<evidence type="ECO:0000256" key="1">
    <source>
        <dbReference type="SAM" id="SignalP"/>
    </source>
</evidence>
<sequence length="211" mass="21800">MLSAIFKLLAAATAAFAIPASPRLNAALVPQAVPGPWCKNFGGGGFDVAFNFSLSAFNSTLDLEGEPLVFGQAGAVDGAEFKVFSTFASFPFNDFPTLSLNQGILKPDGDVSASNSGVADGTEPTFVFTTLDLPPPAQIWCGVASTSAHGGGTGNPQLAVNGDVDSFSLCRTGDQPTAQVNVVYKATADNFGAYIFDSCFPVKLEMVGLLD</sequence>
<reference evidence="2" key="1">
    <citation type="journal article" date="2021" name="New Phytol.">
        <title>Evolutionary innovations through gain and loss of genes in the ectomycorrhizal Boletales.</title>
        <authorList>
            <person name="Wu G."/>
            <person name="Miyauchi S."/>
            <person name="Morin E."/>
            <person name="Kuo A."/>
            <person name="Drula E."/>
            <person name="Varga T."/>
            <person name="Kohler A."/>
            <person name="Feng B."/>
            <person name="Cao Y."/>
            <person name="Lipzen A."/>
            <person name="Daum C."/>
            <person name="Hundley H."/>
            <person name="Pangilinan J."/>
            <person name="Johnson J."/>
            <person name="Barry K."/>
            <person name="LaButti K."/>
            <person name="Ng V."/>
            <person name="Ahrendt S."/>
            <person name="Min B."/>
            <person name="Choi I.G."/>
            <person name="Park H."/>
            <person name="Plett J.M."/>
            <person name="Magnuson J."/>
            <person name="Spatafora J.W."/>
            <person name="Nagy L.G."/>
            <person name="Henrissat B."/>
            <person name="Grigoriev I.V."/>
            <person name="Yang Z.L."/>
            <person name="Xu J."/>
            <person name="Martin F.M."/>
        </authorList>
    </citation>
    <scope>NUCLEOTIDE SEQUENCE</scope>
    <source>
        <strain evidence="2">KKN 215</strain>
    </source>
</reference>
<dbReference type="AlphaFoldDB" id="A0A8K0UWT5"/>
<organism evidence="2 3">
    <name type="scientific">Cristinia sonorae</name>
    <dbReference type="NCBI Taxonomy" id="1940300"/>
    <lineage>
        <taxon>Eukaryota</taxon>
        <taxon>Fungi</taxon>
        <taxon>Dikarya</taxon>
        <taxon>Basidiomycota</taxon>
        <taxon>Agaricomycotina</taxon>
        <taxon>Agaricomycetes</taxon>
        <taxon>Agaricomycetidae</taxon>
        <taxon>Agaricales</taxon>
        <taxon>Pleurotineae</taxon>
        <taxon>Stephanosporaceae</taxon>
        <taxon>Cristinia</taxon>
    </lineage>
</organism>
<evidence type="ECO:0000313" key="2">
    <source>
        <dbReference type="EMBL" id="KAH8105391.1"/>
    </source>
</evidence>
<keyword evidence="1" id="KW-0732">Signal</keyword>
<comment type="caution">
    <text evidence="2">The sequence shown here is derived from an EMBL/GenBank/DDBJ whole genome shotgun (WGS) entry which is preliminary data.</text>
</comment>
<accession>A0A8K0UWT5</accession>
<proteinExistence type="predicted"/>
<name>A0A8K0UWT5_9AGAR</name>
<gene>
    <name evidence="2" type="ORF">BXZ70DRAFT_1004894</name>
</gene>
<feature type="signal peptide" evidence="1">
    <location>
        <begin position="1"/>
        <end position="17"/>
    </location>
</feature>
<dbReference type="Proteomes" id="UP000813824">
    <property type="component" value="Unassembled WGS sequence"/>
</dbReference>
<feature type="chain" id="PRO_5035457720" evidence="1">
    <location>
        <begin position="18"/>
        <end position="211"/>
    </location>
</feature>
<dbReference type="EMBL" id="JAEVFJ010000004">
    <property type="protein sequence ID" value="KAH8105391.1"/>
    <property type="molecule type" value="Genomic_DNA"/>
</dbReference>
<dbReference type="OrthoDB" id="2844016at2759"/>
<evidence type="ECO:0000313" key="3">
    <source>
        <dbReference type="Proteomes" id="UP000813824"/>
    </source>
</evidence>
<keyword evidence="3" id="KW-1185">Reference proteome</keyword>